<proteinExistence type="inferred from homology"/>
<protein>
    <submittedName>
        <fullName evidence="5">NUDIX domain-containing protein</fullName>
    </submittedName>
</protein>
<dbReference type="PROSITE" id="PS51462">
    <property type="entry name" value="NUDIX"/>
    <property type="match status" value="1"/>
</dbReference>
<dbReference type="InterPro" id="IPR020084">
    <property type="entry name" value="NUDIX_hydrolase_CS"/>
</dbReference>
<evidence type="ECO:0000256" key="1">
    <source>
        <dbReference type="ARBA" id="ARBA00005582"/>
    </source>
</evidence>
<accession>A0A372ZLD8</accession>
<gene>
    <name evidence="5" type="ORF">DR950_01780</name>
</gene>
<organism evidence="5 6">
    <name type="scientific">Kitasatospora xanthocidica</name>
    <dbReference type="NCBI Taxonomy" id="83382"/>
    <lineage>
        <taxon>Bacteria</taxon>
        <taxon>Bacillati</taxon>
        <taxon>Actinomycetota</taxon>
        <taxon>Actinomycetes</taxon>
        <taxon>Kitasatosporales</taxon>
        <taxon>Streptomycetaceae</taxon>
        <taxon>Kitasatospora</taxon>
    </lineage>
</organism>
<dbReference type="PROSITE" id="PS00893">
    <property type="entry name" value="NUDIX_BOX"/>
    <property type="match status" value="1"/>
</dbReference>
<dbReference type="PANTHER" id="PTHR43736">
    <property type="entry name" value="ADP-RIBOSE PYROPHOSPHATASE"/>
    <property type="match status" value="1"/>
</dbReference>
<keyword evidence="6" id="KW-1185">Reference proteome</keyword>
<evidence type="ECO:0000313" key="6">
    <source>
        <dbReference type="Proteomes" id="UP000263377"/>
    </source>
</evidence>
<dbReference type="SUPFAM" id="SSF55811">
    <property type="entry name" value="Nudix"/>
    <property type="match status" value="1"/>
</dbReference>
<comment type="similarity">
    <text evidence="1 3">Belongs to the Nudix hydrolase family.</text>
</comment>
<dbReference type="Proteomes" id="UP000263377">
    <property type="component" value="Unassembled WGS sequence"/>
</dbReference>
<dbReference type="InterPro" id="IPR015797">
    <property type="entry name" value="NUDIX_hydrolase-like_dom_sf"/>
</dbReference>
<comment type="caution">
    <text evidence="5">The sequence shown here is derived from an EMBL/GenBank/DDBJ whole genome shotgun (WGS) entry which is preliminary data.</text>
</comment>
<dbReference type="AlphaFoldDB" id="A0A372ZLD8"/>
<dbReference type="GO" id="GO:0016787">
    <property type="term" value="F:hydrolase activity"/>
    <property type="evidence" value="ECO:0007669"/>
    <property type="project" value="UniProtKB-KW"/>
</dbReference>
<dbReference type="PRINTS" id="PR00502">
    <property type="entry name" value="NUDIXFAMILY"/>
</dbReference>
<name>A0A372ZLD8_9ACTN</name>
<evidence type="ECO:0000259" key="4">
    <source>
        <dbReference type="PROSITE" id="PS51462"/>
    </source>
</evidence>
<evidence type="ECO:0000256" key="2">
    <source>
        <dbReference type="ARBA" id="ARBA00022801"/>
    </source>
</evidence>
<keyword evidence="2 3" id="KW-0378">Hydrolase</keyword>
<evidence type="ECO:0000313" key="5">
    <source>
        <dbReference type="EMBL" id="RGD56688.1"/>
    </source>
</evidence>
<dbReference type="Gene3D" id="3.90.79.10">
    <property type="entry name" value="Nucleoside Triphosphate Pyrophosphohydrolase"/>
    <property type="match status" value="1"/>
</dbReference>
<dbReference type="RefSeq" id="WP_117485254.1">
    <property type="nucleotide sequence ID" value="NZ_QVIG01000001.1"/>
</dbReference>
<dbReference type="EMBL" id="QVIG01000001">
    <property type="protein sequence ID" value="RGD56688.1"/>
    <property type="molecule type" value="Genomic_DNA"/>
</dbReference>
<evidence type="ECO:0000256" key="3">
    <source>
        <dbReference type="RuleBase" id="RU003476"/>
    </source>
</evidence>
<dbReference type="InterPro" id="IPR000086">
    <property type="entry name" value="NUDIX_hydrolase_dom"/>
</dbReference>
<dbReference type="PANTHER" id="PTHR43736:SF1">
    <property type="entry name" value="DIHYDRONEOPTERIN TRIPHOSPHATE DIPHOSPHATASE"/>
    <property type="match status" value="1"/>
</dbReference>
<reference evidence="5 6" key="1">
    <citation type="submission" date="2018-08" db="EMBL/GenBank/DDBJ databases">
        <title>Diversity &amp; Physiological Properties of Lignin-Decomposing Actinobacteria from Soil.</title>
        <authorList>
            <person name="Roh S.G."/>
            <person name="Kim S.B."/>
        </authorList>
    </citation>
    <scope>NUCLEOTIDE SEQUENCE [LARGE SCALE GENOMIC DNA]</scope>
    <source>
        <strain evidence="5 6">MMS17-GH009</strain>
    </source>
</reference>
<feature type="domain" description="Nudix hydrolase" evidence="4">
    <location>
        <begin position="20"/>
        <end position="142"/>
    </location>
</feature>
<dbReference type="InterPro" id="IPR020476">
    <property type="entry name" value="Nudix_hydrolase"/>
</dbReference>
<sequence length="163" mass="17346">MNSGGRNGCGNFAADSSPAALHSVSVAGVVVREDGRVLAIRRADNGTWEPPGGVLELAETVEDGLRREIREETGIEVGVDQLTGIYKNMARGVVALVFRCHPTGGAERLSSESTAIAWLTPEEVADRMAEVYAVRVLDALHPGPARVRSHDGRHLTAAPERLA</sequence>
<dbReference type="Pfam" id="PF00293">
    <property type="entry name" value="NUDIX"/>
    <property type="match status" value="1"/>
</dbReference>